<comment type="caution">
    <text evidence="1">The sequence shown here is derived from an EMBL/GenBank/DDBJ whole genome shotgun (WGS) entry which is preliminary data.</text>
</comment>
<gene>
    <name evidence="1" type="ORF">J2Z17_002010</name>
</gene>
<dbReference type="InterPro" id="IPR007460">
    <property type="entry name" value="BrnT_toxin"/>
</dbReference>
<accession>A0ABS4DY07</accession>
<keyword evidence="2" id="KW-1185">Reference proteome</keyword>
<name>A0ABS4DY07_9HYPH</name>
<sequence>MIFEWDDAKNRVNRAKHGLWFEEAAEIFNGPMLSYRDLRFDYGEDRTISIGAIADVVLVVVVHTDRAGVIRIISARLANRKERTLYRASLAEKTGRPEESR</sequence>
<dbReference type="InterPro" id="IPR038573">
    <property type="entry name" value="BrnT_sf"/>
</dbReference>
<dbReference type="RefSeq" id="WP_209944449.1">
    <property type="nucleotide sequence ID" value="NZ_JAGGJU010000005.1"/>
</dbReference>
<dbReference type="EMBL" id="JAGGJU010000005">
    <property type="protein sequence ID" value="MBP1850573.1"/>
    <property type="molecule type" value="Genomic_DNA"/>
</dbReference>
<evidence type="ECO:0000313" key="2">
    <source>
        <dbReference type="Proteomes" id="UP000759443"/>
    </source>
</evidence>
<protein>
    <submittedName>
        <fullName evidence="1">Uncharacterized DUF497 family protein</fullName>
    </submittedName>
</protein>
<dbReference type="Proteomes" id="UP000759443">
    <property type="component" value="Unassembled WGS sequence"/>
</dbReference>
<dbReference type="Pfam" id="PF04365">
    <property type="entry name" value="BrnT_toxin"/>
    <property type="match status" value="1"/>
</dbReference>
<organism evidence="1 2">
    <name type="scientific">Rhizobium halophytocola</name>
    <dbReference type="NCBI Taxonomy" id="735519"/>
    <lineage>
        <taxon>Bacteria</taxon>
        <taxon>Pseudomonadati</taxon>
        <taxon>Pseudomonadota</taxon>
        <taxon>Alphaproteobacteria</taxon>
        <taxon>Hyphomicrobiales</taxon>
        <taxon>Rhizobiaceae</taxon>
        <taxon>Rhizobium/Agrobacterium group</taxon>
        <taxon>Rhizobium</taxon>
    </lineage>
</organism>
<evidence type="ECO:0000313" key="1">
    <source>
        <dbReference type="EMBL" id="MBP1850573.1"/>
    </source>
</evidence>
<dbReference type="Gene3D" id="3.10.450.530">
    <property type="entry name" value="Ribonuclease toxin, BrnT, of type II toxin-antitoxin system"/>
    <property type="match status" value="1"/>
</dbReference>
<reference evidence="1 2" key="1">
    <citation type="submission" date="2021-03" db="EMBL/GenBank/DDBJ databases">
        <title>Genomic Encyclopedia of Type Strains, Phase IV (KMG-IV): sequencing the most valuable type-strain genomes for metagenomic binning, comparative biology and taxonomic classification.</title>
        <authorList>
            <person name="Goeker M."/>
        </authorList>
    </citation>
    <scope>NUCLEOTIDE SEQUENCE [LARGE SCALE GENOMIC DNA]</scope>
    <source>
        <strain evidence="1 2">DSM 21600</strain>
    </source>
</reference>
<proteinExistence type="predicted"/>